<reference evidence="2 3" key="1">
    <citation type="journal article" date="2016" name="Nat. Commun.">
        <title>Thousands of microbial genomes shed light on interconnected biogeochemical processes in an aquifer system.</title>
        <authorList>
            <person name="Anantharaman K."/>
            <person name="Brown C.T."/>
            <person name="Hug L.A."/>
            <person name="Sharon I."/>
            <person name="Castelle C.J."/>
            <person name="Probst A.J."/>
            <person name="Thomas B.C."/>
            <person name="Singh A."/>
            <person name="Wilkins M.J."/>
            <person name="Karaoz U."/>
            <person name="Brodie E.L."/>
            <person name="Williams K.H."/>
            <person name="Hubbard S.S."/>
            <person name="Banfield J.F."/>
        </authorList>
    </citation>
    <scope>NUCLEOTIDE SEQUENCE [LARGE SCALE GENOMIC DNA]</scope>
</reference>
<accession>A0A1F7FBG5</accession>
<proteinExistence type="predicted"/>
<dbReference type="Proteomes" id="UP000179243">
    <property type="component" value="Unassembled WGS sequence"/>
</dbReference>
<feature type="signal peptide" evidence="1">
    <location>
        <begin position="1"/>
        <end position="19"/>
    </location>
</feature>
<dbReference type="AlphaFoldDB" id="A0A1F7FBG5"/>
<comment type="caution">
    <text evidence="2">The sequence shown here is derived from an EMBL/GenBank/DDBJ whole genome shotgun (WGS) entry which is preliminary data.</text>
</comment>
<protein>
    <submittedName>
        <fullName evidence="2">Uncharacterized protein</fullName>
    </submittedName>
</protein>
<name>A0A1F7FBG5_UNCRA</name>
<gene>
    <name evidence="2" type="ORF">A2519_04530</name>
</gene>
<dbReference type="EMBL" id="MFYX01000078">
    <property type="protein sequence ID" value="OGK03961.1"/>
    <property type="molecule type" value="Genomic_DNA"/>
</dbReference>
<keyword evidence="1" id="KW-0732">Signal</keyword>
<organism evidence="2 3">
    <name type="scientific">Candidatus Raymondbacteria bacterium RIFOXYD12_FULL_49_13</name>
    <dbReference type="NCBI Taxonomy" id="1817890"/>
    <lineage>
        <taxon>Bacteria</taxon>
        <taxon>Raymondiibacteriota</taxon>
    </lineage>
</organism>
<sequence>MIKALVFAILLVATCPMKAENYPAIDVSSHWSVGSYNYGEVKNIKKTVQYDASLYSKVEEDVFRYIMLKGVTIGTNTYDNLNMQALYKTATENNDYKQIRGTYSVAGYLFDYYFIFYKNGKFEVQIKWVTNYPASACKFYFKISYCLAGMPNIIEFVEQDERGLKYYYGPEYEIFKSFSGETEENDNDIEKNIFCRVFTSDVPTKQFGAVFWQLYQTPIELTMKNIDDNDIRLPPENYINNTLKLQEVFKQTQNVYSTTMVNYPQYARCGNNQMCWITLKDGVNKPNYGFAGRLFKKPKGRPLRLYNYVMSDVPQDIPNFTLTINKVETHDRSIKTVLDDLTNKTWYEAFRKVNIIDDNPDKPYITKAQLHGWILSSGRQIAGNPIYQEESKENFTDWPIEIMIINRRMDLGSDPSGSTKGIMFDNLISSSDNNWNLVQREGCAVLWYAIKNETVYYNSDDERKRGAMLIYLHEIGHCIQFKHAFSLFGITIEERYIYNWRSNNVIYNWDAVDFYQNGPESWVKPGKYGVHYVDYDDEYNPPSNSYIPEFDFRRYNECGTTSIRNFKN</sequence>
<evidence type="ECO:0000313" key="3">
    <source>
        <dbReference type="Proteomes" id="UP000179243"/>
    </source>
</evidence>
<evidence type="ECO:0000256" key="1">
    <source>
        <dbReference type="SAM" id="SignalP"/>
    </source>
</evidence>
<feature type="chain" id="PRO_5009528580" evidence="1">
    <location>
        <begin position="20"/>
        <end position="568"/>
    </location>
</feature>
<evidence type="ECO:0000313" key="2">
    <source>
        <dbReference type="EMBL" id="OGK03961.1"/>
    </source>
</evidence>